<evidence type="ECO:0000259" key="1">
    <source>
        <dbReference type="PROSITE" id="PS50097"/>
    </source>
</evidence>
<dbReference type="PROSITE" id="PS50097">
    <property type="entry name" value="BTB"/>
    <property type="match status" value="1"/>
</dbReference>
<comment type="caution">
    <text evidence="3">The sequence shown here is derived from an EMBL/GenBank/DDBJ whole genome shotgun (WGS) entry which is preliminary data.</text>
</comment>
<sequence length="484" mass="55481">MTRGISLSQDLKLLVNNQRYSDIEILCEDGVKLYANRALLAARSEIFDGLLYNGMRESFDNKISFPEISSSVMEIVLEFLYTGCDLKDYLTHDNIIELYHAADYFQMFDLRNSIIKIVDDILNTNLKQSCAPELLTRAITKMSASADCEFIDLLIESVAKINLESIGFDRFSLKALLCLLSHTQNNKMIPFATPEYTVFRYSLIRVTDQISKDASSILEIYLPPLSKISGHPIQVDTVDDPKFVEIRSEIIQMFTPLFEYIEFWRIDAKILHYIIEPLEIIPKDIMFEIYRTIAKLNKSQTPDTRGIPYIYIEDSAEYVWDMNFCGSQLIVEDVEKTIVTAIPECTNNQSVRAKIAMIDRGQYEWDVIIESMCDNNIWVGVMSEENFDYNKSACDQPNGWVYGSQGVYTNNNINIKCDTSFSVGDRITVHLNMNNKTCVFSVNGKIQGTAWSNLPSKLYPIVSFSHPGRIRIQPPQPREIYELD</sequence>
<dbReference type="InterPro" id="IPR003877">
    <property type="entry name" value="SPRY_dom"/>
</dbReference>
<dbReference type="Gene3D" id="3.30.710.10">
    <property type="entry name" value="Potassium Channel Kv1.1, Chain A"/>
    <property type="match status" value="1"/>
</dbReference>
<accession>A0A397TBR6</accession>
<dbReference type="EMBL" id="QKYT01000057">
    <property type="protein sequence ID" value="RIA95690.1"/>
    <property type="molecule type" value="Genomic_DNA"/>
</dbReference>
<feature type="domain" description="BTB" evidence="1">
    <location>
        <begin position="21"/>
        <end position="83"/>
    </location>
</feature>
<evidence type="ECO:0000259" key="2">
    <source>
        <dbReference type="PROSITE" id="PS50188"/>
    </source>
</evidence>
<dbReference type="OrthoDB" id="6359816at2759"/>
<evidence type="ECO:0000313" key="3">
    <source>
        <dbReference type="EMBL" id="RIA95690.1"/>
    </source>
</evidence>
<gene>
    <name evidence="3" type="ORF">C1645_757027</name>
</gene>
<dbReference type="InterPro" id="IPR013320">
    <property type="entry name" value="ConA-like_dom_sf"/>
</dbReference>
<dbReference type="SUPFAM" id="SSF54695">
    <property type="entry name" value="POZ domain"/>
    <property type="match status" value="1"/>
</dbReference>
<dbReference type="AlphaFoldDB" id="A0A397TBR6"/>
<dbReference type="SMART" id="SM00225">
    <property type="entry name" value="BTB"/>
    <property type="match status" value="1"/>
</dbReference>
<dbReference type="Gene3D" id="2.60.120.920">
    <property type="match status" value="1"/>
</dbReference>
<keyword evidence="4" id="KW-1185">Reference proteome</keyword>
<dbReference type="InterPro" id="IPR011333">
    <property type="entry name" value="SKP1/BTB/POZ_sf"/>
</dbReference>
<dbReference type="Pfam" id="PF00651">
    <property type="entry name" value="BTB"/>
    <property type="match status" value="1"/>
</dbReference>
<dbReference type="PROSITE" id="PS50188">
    <property type="entry name" value="B302_SPRY"/>
    <property type="match status" value="1"/>
</dbReference>
<reference evidence="3 4" key="1">
    <citation type="submission" date="2018-06" db="EMBL/GenBank/DDBJ databases">
        <title>Comparative genomics reveals the genomic features of Rhizophagus irregularis, R. cerebriforme, R. diaphanum and Gigaspora rosea, and their symbiotic lifestyle signature.</title>
        <authorList>
            <person name="Morin E."/>
            <person name="San Clemente H."/>
            <person name="Chen E.C.H."/>
            <person name="De La Providencia I."/>
            <person name="Hainaut M."/>
            <person name="Kuo A."/>
            <person name="Kohler A."/>
            <person name="Murat C."/>
            <person name="Tang N."/>
            <person name="Roy S."/>
            <person name="Loubradou J."/>
            <person name="Henrissat B."/>
            <person name="Grigoriev I.V."/>
            <person name="Corradi N."/>
            <person name="Roux C."/>
            <person name="Martin F.M."/>
        </authorList>
    </citation>
    <scope>NUCLEOTIDE SEQUENCE [LARGE SCALE GENOMIC DNA]</scope>
    <source>
        <strain evidence="3 4">DAOM 227022</strain>
    </source>
</reference>
<evidence type="ECO:0000313" key="4">
    <source>
        <dbReference type="Proteomes" id="UP000265703"/>
    </source>
</evidence>
<dbReference type="Pfam" id="PF00622">
    <property type="entry name" value="SPRY"/>
    <property type="match status" value="1"/>
</dbReference>
<dbReference type="SMART" id="SM00449">
    <property type="entry name" value="SPRY"/>
    <property type="match status" value="1"/>
</dbReference>
<dbReference type="PANTHER" id="PTHR24413">
    <property type="entry name" value="SPECKLE-TYPE POZ PROTEIN"/>
    <property type="match status" value="1"/>
</dbReference>
<dbReference type="SUPFAM" id="SSF49899">
    <property type="entry name" value="Concanavalin A-like lectins/glucanases"/>
    <property type="match status" value="1"/>
</dbReference>
<organism evidence="3 4">
    <name type="scientific">Glomus cerebriforme</name>
    <dbReference type="NCBI Taxonomy" id="658196"/>
    <lineage>
        <taxon>Eukaryota</taxon>
        <taxon>Fungi</taxon>
        <taxon>Fungi incertae sedis</taxon>
        <taxon>Mucoromycota</taxon>
        <taxon>Glomeromycotina</taxon>
        <taxon>Glomeromycetes</taxon>
        <taxon>Glomerales</taxon>
        <taxon>Glomeraceae</taxon>
        <taxon>Glomus</taxon>
    </lineage>
</organism>
<name>A0A397TBR6_9GLOM</name>
<dbReference type="GO" id="GO:0030246">
    <property type="term" value="F:carbohydrate binding"/>
    <property type="evidence" value="ECO:0007669"/>
    <property type="project" value="UniProtKB-KW"/>
</dbReference>
<keyword evidence="3" id="KW-0430">Lectin</keyword>
<proteinExistence type="predicted"/>
<dbReference type="InterPro" id="IPR000210">
    <property type="entry name" value="BTB/POZ_dom"/>
</dbReference>
<dbReference type="CDD" id="cd11709">
    <property type="entry name" value="SPRY"/>
    <property type="match status" value="1"/>
</dbReference>
<dbReference type="Proteomes" id="UP000265703">
    <property type="component" value="Unassembled WGS sequence"/>
</dbReference>
<protein>
    <submittedName>
        <fullName evidence="3">Concanavalin A-like lectin/glucanase domain-containing protein</fullName>
    </submittedName>
</protein>
<dbReference type="InterPro" id="IPR043136">
    <property type="entry name" value="B30.2/SPRY_sf"/>
</dbReference>
<dbReference type="InterPro" id="IPR001870">
    <property type="entry name" value="B30.2/SPRY"/>
</dbReference>
<feature type="domain" description="B30.2/SPRY" evidence="2">
    <location>
        <begin position="297"/>
        <end position="479"/>
    </location>
</feature>